<gene>
    <name evidence="6" type="ORF">NC998_09270</name>
</gene>
<sequence>MHITMRSLLQTLSLLPWLVLMGCSQTTSGSPSAELSQGKGQSDRVQVMTTFLPMYLFTKAVTGDAADVKVLIPPGTEVHEYQSKPGDVQAIAQADVLVENGLGLESFLRDTIKSAQNSKLVVVDASQGIQPIGAAATEEHGHAEAEPGESHSADTAAHAHAEGNPHVWLDPVLVKQQITNIRDQLIKVDPPNQPAYTANAAAYLQQLDTLHGEFQRTLQKYPNCTFVTFHNAYPYLAQRYQLQQVAVVELPEDNLSPREVQNAIATVKQYKVKALFGEPGTDNKLLQSLAQDLNLTLQPLDSLEAGSLDPQYYFTAMKKNLQTLEAACQ</sequence>
<keyword evidence="3" id="KW-0732">Signal</keyword>
<dbReference type="EMBL" id="JAMPKM010000004">
    <property type="protein sequence ID" value="MEP0817286.1"/>
    <property type="molecule type" value="Genomic_DNA"/>
</dbReference>
<feature type="region of interest" description="Disordered" evidence="5">
    <location>
        <begin position="137"/>
        <end position="160"/>
    </location>
</feature>
<protein>
    <submittedName>
        <fullName evidence="6">Metal ABC transporter substrate-binding protein</fullName>
    </submittedName>
</protein>
<keyword evidence="2 4" id="KW-0813">Transport</keyword>
<dbReference type="InterPro" id="IPR006128">
    <property type="entry name" value="Lipoprotein_PsaA-like"/>
</dbReference>
<dbReference type="SUPFAM" id="SSF53807">
    <property type="entry name" value="Helical backbone' metal receptor"/>
    <property type="match status" value="1"/>
</dbReference>
<evidence type="ECO:0000313" key="6">
    <source>
        <dbReference type="EMBL" id="MEP0817286.1"/>
    </source>
</evidence>
<evidence type="ECO:0000256" key="1">
    <source>
        <dbReference type="ARBA" id="ARBA00011028"/>
    </source>
</evidence>
<dbReference type="PRINTS" id="PR00690">
    <property type="entry name" value="ADHESNFAMILY"/>
</dbReference>
<keyword evidence="7" id="KW-1185">Reference proteome</keyword>
<comment type="similarity">
    <text evidence="1 4">Belongs to the bacterial solute-binding protein 9 family.</text>
</comment>
<dbReference type="Gene3D" id="3.40.50.1980">
    <property type="entry name" value="Nitrogenase molybdenum iron protein domain"/>
    <property type="match status" value="2"/>
</dbReference>
<dbReference type="RefSeq" id="WP_242016991.1">
    <property type="nucleotide sequence ID" value="NZ_JAMPKM010000004.1"/>
</dbReference>
<dbReference type="InterPro" id="IPR006129">
    <property type="entry name" value="AdhesinB"/>
</dbReference>
<dbReference type="InterPro" id="IPR006127">
    <property type="entry name" value="ZnuA-like"/>
</dbReference>
<evidence type="ECO:0000256" key="3">
    <source>
        <dbReference type="ARBA" id="ARBA00022729"/>
    </source>
</evidence>
<dbReference type="PANTHER" id="PTHR42953:SF3">
    <property type="entry name" value="HIGH-AFFINITY ZINC UPTAKE SYSTEM PROTEIN ZNUA"/>
    <property type="match status" value="1"/>
</dbReference>
<dbReference type="PANTHER" id="PTHR42953">
    <property type="entry name" value="HIGH-AFFINITY ZINC UPTAKE SYSTEM PROTEIN ZNUA-RELATED"/>
    <property type="match status" value="1"/>
</dbReference>
<organism evidence="6 7">
    <name type="scientific">Trichocoleus desertorum GB2-A4</name>
    <dbReference type="NCBI Taxonomy" id="2933944"/>
    <lineage>
        <taxon>Bacteria</taxon>
        <taxon>Bacillati</taxon>
        <taxon>Cyanobacteriota</taxon>
        <taxon>Cyanophyceae</taxon>
        <taxon>Leptolyngbyales</taxon>
        <taxon>Trichocoleusaceae</taxon>
        <taxon>Trichocoleus</taxon>
    </lineage>
</organism>
<name>A0ABV0J684_9CYAN</name>
<comment type="caution">
    <text evidence="6">The sequence shown here is derived from an EMBL/GenBank/DDBJ whole genome shotgun (WGS) entry which is preliminary data.</text>
</comment>
<proteinExistence type="inferred from homology"/>
<dbReference type="Proteomes" id="UP001464891">
    <property type="component" value="Unassembled WGS sequence"/>
</dbReference>
<evidence type="ECO:0000256" key="4">
    <source>
        <dbReference type="RuleBase" id="RU003512"/>
    </source>
</evidence>
<dbReference type="Pfam" id="PF01297">
    <property type="entry name" value="ZnuA"/>
    <property type="match status" value="1"/>
</dbReference>
<evidence type="ECO:0000313" key="7">
    <source>
        <dbReference type="Proteomes" id="UP001464891"/>
    </source>
</evidence>
<dbReference type="PRINTS" id="PR00691">
    <property type="entry name" value="ADHESINB"/>
</dbReference>
<evidence type="ECO:0000256" key="5">
    <source>
        <dbReference type="SAM" id="MobiDB-lite"/>
    </source>
</evidence>
<dbReference type="InterPro" id="IPR050492">
    <property type="entry name" value="Bact_metal-bind_prot9"/>
</dbReference>
<accession>A0ABV0J684</accession>
<dbReference type="CDD" id="cd01017">
    <property type="entry name" value="AdcA"/>
    <property type="match status" value="1"/>
</dbReference>
<dbReference type="PROSITE" id="PS51257">
    <property type="entry name" value="PROKAR_LIPOPROTEIN"/>
    <property type="match status" value="1"/>
</dbReference>
<reference evidence="6 7" key="1">
    <citation type="submission" date="2022-04" db="EMBL/GenBank/DDBJ databases">
        <title>Positive selection, recombination, and allopatry shape intraspecific diversity of widespread and dominant cyanobacteria.</title>
        <authorList>
            <person name="Wei J."/>
            <person name="Shu W."/>
            <person name="Hu C."/>
        </authorList>
    </citation>
    <scope>NUCLEOTIDE SEQUENCE [LARGE SCALE GENOMIC DNA]</scope>
    <source>
        <strain evidence="6 7">GB2-A4</strain>
    </source>
</reference>
<evidence type="ECO:0000256" key="2">
    <source>
        <dbReference type="ARBA" id="ARBA00022448"/>
    </source>
</evidence>